<name>A0A067RHW9_ZOONE</name>
<dbReference type="InParanoid" id="A0A067RHW9"/>
<dbReference type="PANTHER" id="PTHR23186:SF4">
    <property type="entry name" value="GH22790P"/>
    <property type="match status" value="1"/>
</dbReference>
<evidence type="ECO:0000256" key="1">
    <source>
        <dbReference type="SAM" id="MobiDB-lite"/>
    </source>
</evidence>
<evidence type="ECO:0000313" key="2">
    <source>
        <dbReference type="EMBL" id="KDR23397.1"/>
    </source>
</evidence>
<organism evidence="2 3">
    <name type="scientific">Zootermopsis nevadensis</name>
    <name type="common">Dampwood termite</name>
    <dbReference type="NCBI Taxonomy" id="136037"/>
    <lineage>
        <taxon>Eukaryota</taxon>
        <taxon>Metazoa</taxon>
        <taxon>Ecdysozoa</taxon>
        <taxon>Arthropoda</taxon>
        <taxon>Hexapoda</taxon>
        <taxon>Insecta</taxon>
        <taxon>Pterygota</taxon>
        <taxon>Neoptera</taxon>
        <taxon>Polyneoptera</taxon>
        <taxon>Dictyoptera</taxon>
        <taxon>Blattodea</taxon>
        <taxon>Blattoidea</taxon>
        <taxon>Termitoidae</taxon>
        <taxon>Termopsidae</taxon>
        <taxon>Zootermopsis</taxon>
    </lineage>
</organism>
<dbReference type="InterPro" id="IPR026092">
    <property type="entry name" value="RAI2/SOBP"/>
</dbReference>
<dbReference type="EMBL" id="KK852463">
    <property type="protein sequence ID" value="KDR23397.1"/>
    <property type="molecule type" value="Genomic_DNA"/>
</dbReference>
<dbReference type="Pfam" id="PF15279">
    <property type="entry name" value="SOBP"/>
    <property type="match status" value="1"/>
</dbReference>
<dbReference type="STRING" id="136037.A0A067RHW9"/>
<dbReference type="eggNOG" id="ENOG502QZ8A">
    <property type="taxonomic scope" value="Eukaryota"/>
</dbReference>
<dbReference type="PANTHER" id="PTHR23186">
    <property type="entry name" value="RETINOIC ACID-INDUCED PROTEIN 2"/>
    <property type="match status" value="1"/>
</dbReference>
<keyword evidence="3" id="KW-1185">Reference proteome</keyword>
<reference evidence="2 3" key="1">
    <citation type="journal article" date="2014" name="Nat. Commun.">
        <title>Molecular traces of alternative social organization in a termite genome.</title>
        <authorList>
            <person name="Terrapon N."/>
            <person name="Li C."/>
            <person name="Robertson H.M."/>
            <person name="Ji L."/>
            <person name="Meng X."/>
            <person name="Booth W."/>
            <person name="Chen Z."/>
            <person name="Childers C.P."/>
            <person name="Glastad K.M."/>
            <person name="Gokhale K."/>
            <person name="Gowin J."/>
            <person name="Gronenberg W."/>
            <person name="Hermansen R.A."/>
            <person name="Hu H."/>
            <person name="Hunt B.G."/>
            <person name="Huylmans A.K."/>
            <person name="Khalil S.M."/>
            <person name="Mitchell R.D."/>
            <person name="Munoz-Torres M.C."/>
            <person name="Mustard J.A."/>
            <person name="Pan H."/>
            <person name="Reese J.T."/>
            <person name="Scharf M.E."/>
            <person name="Sun F."/>
            <person name="Vogel H."/>
            <person name="Xiao J."/>
            <person name="Yang W."/>
            <person name="Yang Z."/>
            <person name="Yang Z."/>
            <person name="Zhou J."/>
            <person name="Zhu J."/>
            <person name="Brent C.S."/>
            <person name="Elsik C.G."/>
            <person name="Goodisman M.A."/>
            <person name="Liberles D.A."/>
            <person name="Roe R.M."/>
            <person name="Vargo E.L."/>
            <person name="Vilcinskas A."/>
            <person name="Wang J."/>
            <person name="Bornberg-Bauer E."/>
            <person name="Korb J."/>
            <person name="Zhang G."/>
            <person name="Liebig J."/>
        </authorList>
    </citation>
    <scope>NUCLEOTIDE SEQUENCE [LARGE SCALE GENOMIC DNA]</scope>
    <source>
        <tissue evidence="2">Whole organism</tissue>
    </source>
</reference>
<accession>A0A067RHW9</accession>
<evidence type="ECO:0000313" key="3">
    <source>
        <dbReference type="Proteomes" id="UP000027135"/>
    </source>
</evidence>
<dbReference type="Proteomes" id="UP000027135">
    <property type="component" value="Unassembled WGS sequence"/>
</dbReference>
<dbReference type="GO" id="GO:0048513">
    <property type="term" value="P:animal organ development"/>
    <property type="evidence" value="ECO:0007669"/>
    <property type="project" value="TreeGrafter"/>
</dbReference>
<dbReference type="GO" id="GO:0005634">
    <property type="term" value="C:nucleus"/>
    <property type="evidence" value="ECO:0007669"/>
    <property type="project" value="TreeGrafter"/>
</dbReference>
<feature type="region of interest" description="Disordered" evidence="1">
    <location>
        <begin position="69"/>
        <end position="106"/>
    </location>
</feature>
<gene>
    <name evidence="2" type="ORF">L798_05365</name>
</gene>
<proteinExistence type="predicted"/>
<dbReference type="AlphaFoldDB" id="A0A067RHW9"/>
<protein>
    <submittedName>
        <fullName evidence="2">Sine oculis-binding protein-like protein</fullName>
    </submittedName>
</protein>
<sequence length="598" mass="67084">MNGFKQATLGIKPLECVFVLVTREYREMRWMALQEYAETAMNELLGWYGYDKLDSRDTQGLNLHHFAAQRSPSDLDSSDAEGARSSSSPGRRDAGTGSSQGSPPLPGGVGWLVAHFSVRRPSVLTKSKRDKNRDETSEQGVGYPEHIHHIVYGTDLSDPFICCEANADEASYGLWSYQYGHVPAKSRMFSYVDQFVKVSLRIDETRNTRKTLNLYDMHAEDDLEDQSMSKGNSPPVSISLYLSEHHLHLSSRGTISTILETTAKQITSSSVVIFCIHQDVQKQKRTDGFQQSPIFISCSRYVYKCGVEVYVGYVAMPDSGLVILGFRVRFPVVPGFITCVGKRRGPGGSRFVPGTAFFHETTDFPRNKTMRGLEQPIIYQRSDKTLGAISTISNNLKNLLNLRAATTNLQLAKIEHLQARKPNGTKRKYRIILYDRTGLHVTEFIPGKCNQGVLLLTDTANVPAGCTVCSWCQKVASSKQLFSLKTPTGQKAFCSEVCFTQCRRANFKRNKTCDWCRHVRHTVNYVDFQDGEHQLQFCRKSARHAVTETELLRSEEEGGWRVKWGQVQHVVDISVTDGSNSSGTRPSCLNFQHAADTN</sequence>